<dbReference type="Gene3D" id="1.20.58.480">
    <property type="match status" value="1"/>
</dbReference>
<dbReference type="AlphaFoldDB" id="A0A1I0HUF4"/>
<dbReference type="Proteomes" id="UP000199361">
    <property type="component" value="Unassembled WGS sequence"/>
</dbReference>
<dbReference type="Pfam" id="PF03301">
    <property type="entry name" value="Trp_dioxygenase"/>
    <property type="match status" value="1"/>
</dbReference>
<dbReference type="UniPathway" id="UPA00333">
    <property type="reaction ID" value="UER00453"/>
</dbReference>
<dbReference type="STRING" id="568860.SAMN05421811_104516"/>
<reference evidence="2 3" key="1">
    <citation type="submission" date="2016-10" db="EMBL/GenBank/DDBJ databases">
        <authorList>
            <person name="de Groot N.N."/>
        </authorList>
    </citation>
    <scope>NUCLEOTIDE SEQUENCE [LARGE SCALE GENOMIC DNA]</scope>
    <source>
        <strain evidence="2 3">CGMCC 4.5598</strain>
    </source>
</reference>
<feature type="binding site" evidence="1">
    <location>
        <position position="105"/>
    </location>
    <ligand>
        <name>substrate</name>
    </ligand>
</feature>
<dbReference type="GO" id="GO:0020037">
    <property type="term" value="F:heme binding"/>
    <property type="evidence" value="ECO:0007669"/>
    <property type="project" value="UniProtKB-UniRule"/>
</dbReference>
<comment type="pathway">
    <text evidence="1">Amino-acid degradation; L-tryptophan degradation via kynurenine pathway; L-kynurenine from L-tryptophan: step 1/2.</text>
</comment>
<protein>
    <recommendedName>
        <fullName evidence="1">Tryptophan 2,3-dioxygenase</fullName>
        <shortName evidence="1">TDO</shortName>
        <ecNumber evidence="1">1.13.11.11</ecNumber>
    </recommendedName>
    <alternativeName>
        <fullName evidence="1">Tryptamin 2,3-dioxygenase</fullName>
    </alternativeName>
    <alternativeName>
        <fullName evidence="1">Tryptophan oxygenase</fullName>
        <shortName evidence="1">TO</shortName>
        <shortName evidence="1">TRPO</shortName>
    </alternativeName>
    <alternativeName>
        <fullName evidence="1">Tryptophan pyrrolase</fullName>
    </alternativeName>
    <alternativeName>
        <fullName evidence="1">Tryptophanase</fullName>
    </alternativeName>
</protein>
<keyword evidence="1" id="KW-0408">Iron</keyword>
<dbReference type="PANTHER" id="PTHR10138:SF0">
    <property type="entry name" value="TRYPTOPHAN 2,3-DIOXYGENASE"/>
    <property type="match status" value="1"/>
</dbReference>
<comment type="cofactor">
    <cofactor evidence="1">
        <name>heme</name>
        <dbReference type="ChEBI" id="CHEBI:30413"/>
    </cofactor>
    <text evidence="1">Binds 1 heme group per subunit.</text>
</comment>
<sequence length="270" mass="29567">MAAPRLRFANATPYDEYIGTAVLRELPGPRTAVPEEPAFLVTTQVMELYFGLVRTELRLATELLGGPGPAPATAVIGRAAAYLDVVNAAWRPLNRLTPRQFNAFRPALGEGSGFQSALYREVEFLLGDKNPSLVQVHRGDPEAHAALLAALRAPSLYDAALSALARHGHDLPEAVLTRDPAQPYEPDPQVEKAWSRVYAEEGPGDELWELGEALTDLAEGFMGWRTRHLMVVRRAMGAKMGTGGSSGASWLERSLRREIFPELWSARTLV</sequence>
<dbReference type="GO" id="GO:0019441">
    <property type="term" value="P:L-tryptophan catabolic process to kynurenine"/>
    <property type="evidence" value="ECO:0007669"/>
    <property type="project" value="UniProtKB-UniRule"/>
</dbReference>
<name>A0A1I0HUF4_9ACTN</name>
<dbReference type="OrthoDB" id="9776847at2"/>
<dbReference type="EC" id="1.13.11.11" evidence="1"/>
<dbReference type="HAMAP" id="MF_01972">
    <property type="entry name" value="T23O"/>
    <property type="match status" value="1"/>
</dbReference>
<dbReference type="PANTHER" id="PTHR10138">
    <property type="entry name" value="TRYPTOPHAN 2,3-DIOXYGENASE"/>
    <property type="match status" value="1"/>
</dbReference>
<dbReference type="GO" id="GO:0004833">
    <property type="term" value="F:L-tryptophan 2,3-dioxygenase activity"/>
    <property type="evidence" value="ECO:0007669"/>
    <property type="project" value="UniProtKB-UniRule"/>
</dbReference>
<comment type="catalytic activity">
    <reaction evidence="1">
        <text>L-tryptophan + O2 = N-formyl-L-kynurenine</text>
        <dbReference type="Rhea" id="RHEA:24536"/>
        <dbReference type="ChEBI" id="CHEBI:15379"/>
        <dbReference type="ChEBI" id="CHEBI:57912"/>
        <dbReference type="ChEBI" id="CHEBI:58629"/>
        <dbReference type="EC" id="1.13.11.11"/>
    </reaction>
</comment>
<keyword evidence="1" id="KW-0823">Tryptophan catabolism</keyword>
<proteinExistence type="inferred from homology"/>
<gene>
    <name evidence="1" type="primary">kynA</name>
    <name evidence="2" type="ORF">SAMN05421811_104516</name>
</gene>
<evidence type="ECO:0000313" key="2">
    <source>
        <dbReference type="EMBL" id="SET87827.1"/>
    </source>
</evidence>
<comment type="similarity">
    <text evidence="1">Belongs to the tryptophan 2,3-dioxygenase family.</text>
</comment>
<comment type="caution">
    <text evidence="1">Lacks conserved residue(s) required for the propagation of feature annotation.</text>
</comment>
<organism evidence="2 3">
    <name type="scientific">Nonomuraea wenchangensis</name>
    <dbReference type="NCBI Taxonomy" id="568860"/>
    <lineage>
        <taxon>Bacteria</taxon>
        <taxon>Bacillati</taxon>
        <taxon>Actinomycetota</taxon>
        <taxon>Actinomycetes</taxon>
        <taxon>Streptosporangiales</taxon>
        <taxon>Streptosporangiaceae</taxon>
        <taxon>Nonomuraea</taxon>
    </lineage>
</organism>
<keyword evidence="1 2" id="KW-0223">Dioxygenase</keyword>
<accession>A0A1I0HUF4</accession>
<feature type="binding site" description="axial binding residue" evidence="1">
    <location>
        <position position="228"/>
    </location>
    <ligand>
        <name>heme</name>
        <dbReference type="ChEBI" id="CHEBI:30413"/>
    </ligand>
    <ligandPart>
        <name>Fe</name>
        <dbReference type="ChEBI" id="CHEBI:18248"/>
    </ligandPart>
</feature>
<dbReference type="GO" id="GO:0019442">
    <property type="term" value="P:L-tryptophan catabolic process to acetyl-CoA"/>
    <property type="evidence" value="ECO:0007669"/>
    <property type="project" value="TreeGrafter"/>
</dbReference>
<dbReference type="SUPFAM" id="SSF140959">
    <property type="entry name" value="Indolic compounds 2,3-dioxygenase-like"/>
    <property type="match status" value="1"/>
</dbReference>
<dbReference type="RefSeq" id="WP_091081589.1">
    <property type="nucleotide sequence ID" value="NZ_FOHX01000004.1"/>
</dbReference>
<comment type="function">
    <text evidence="1">Heme-dependent dioxygenase that catalyzes the oxidative cleavage of the L-tryptophan (L-Trp) pyrrole ring and converts L-tryptophan to N-formyl-L-kynurenine. Catalyzes the oxidative cleavage of the indole moiety.</text>
</comment>
<keyword evidence="1" id="KW-0479">Metal-binding</keyword>
<keyword evidence="1" id="KW-0560">Oxidoreductase</keyword>
<comment type="subunit">
    <text evidence="1">Homotetramer.</text>
</comment>
<dbReference type="EMBL" id="FOHX01000004">
    <property type="protein sequence ID" value="SET87827.1"/>
    <property type="molecule type" value="Genomic_DNA"/>
</dbReference>
<dbReference type="GO" id="GO:0046872">
    <property type="term" value="F:metal ion binding"/>
    <property type="evidence" value="ECO:0007669"/>
    <property type="project" value="UniProtKB-KW"/>
</dbReference>
<keyword evidence="1" id="KW-0349">Heme</keyword>
<dbReference type="InterPro" id="IPR037217">
    <property type="entry name" value="Trp/Indoleamine_2_3_dOase-like"/>
</dbReference>
<keyword evidence="3" id="KW-1185">Reference proteome</keyword>
<evidence type="ECO:0000256" key="1">
    <source>
        <dbReference type="HAMAP-Rule" id="MF_01972"/>
    </source>
</evidence>
<evidence type="ECO:0000313" key="3">
    <source>
        <dbReference type="Proteomes" id="UP000199361"/>
    </source>
</evidence>
<feature type="binding site" evidence="1">
    <location>
        <position position="242"/>
    </location>
    <ligand>
        <name>substrate</name>
    </ligand>
</feature>
<dbReference type="InterPro" id="IPR004981">
    <property type="entry name" value="Trp_2_3_dOase"/>
</dbReference>